<keyword evidence="3" id="KW-0175">Coiled coil</keyword>
<sequence length="347" mass="39503">MKKIRVGILGPSEIAFRRFLPALLNSDRFEYVGVAIANPNERNQKYENCEELNNILQKSKKKAKNFQLNFNGQIFASYEELLSADDIDAIYIPLPPKLHYVWAKKALEYNKHILLEKPFTTNLEDTKILLKLAKQKALAVHENYAFCYHEQVKQILQLLNDGEIGDLRQIRTAFGFPYRGSSDFRYNKELGGGALLDCGGYPVKLSTLLLRGESQIVAASLNISRGHDVDIFGSATLENNGGITSHISFGMDNFYKCEFEIWGSKGYLYAPRIFTAPPDLKVNLILNNGQEKVLEIPEEDQFLGSINHFYNCIKDKTTRLNTYNEIETQSKHINDILKINQSGRLNI</sequence>
<reference evidence="6 7" key="1">
    <citation type="submission" date="2014-04" db="EMBL/GenBank/DDBJ databases">
        <title>Draft genome sequence of Bacillus azotoformans MEV2011, a (co-) denitrifying strain unable to grow in the presence of oxygen.</title>
        <authorList>
            <person name="Nielsen M."/>
            <person name="Schreiber L."/>
            <person name="Finster K."/>
            <person name="Schramm A."/>
        </authorList>
    </citation>
    <scope>NUCLEOTIDE SEQUENCE [LARGE SCALE GENOMIC DNA]</scope>
    <source>
        <strain evidence="6 7">MEV2011</strain>
    </source>
</reference>
<evidence type="ECO:0000313" key="7">
    <source>
        <dbReference type="Proteomes" id="UP000027936"/>
    </source>
</evidence>
<dbReference type="Gene3D" id="3.40.50.720">
    <property type="entry name" value="NAD(P)-binding Rossmann-like Domain"/>
    <property type="match status" value="1"/>
</dbReference>
<name>A0A072NNP1_SCHAZ</name>
<comment type="similarity">
    <text evidence="1">Belongs to the Gfo/Idh/MocA family.</text>
</comment>
<comment type="caution">
    <text evidence="6">The sequence shown here is derived from an EMBL/GenBank/DDBJ whole genome shotgun (WGS) entry which is preliminary data.</text>
</comment>
<dbReference type="PATRIC" id="fig|1348973.3.peg.1657"/>
<dbReference type="GO" id="GO:0016491">
    <property type="term" value="F:oxidoreductase activity"/>
    <property type="evidence" value="ECO:0007669"/>
    <property type="project" value="UniProtKB-KW"/>
</dbReference>
<dbReference type="AlphaFoldDB" id="A0A072NNP1"/>
<dbReference type="EMBL" id="JJRY01000005">
    <property type="protein sequence ID" value="KEF38882.1"/>
    <property type="molecule type" value="Genomic_DNA"/>
</dbReference>
<dbReference type="InterPro" id="IPR000683">
    <property type="entry name" value="Gfo/Idh/MocA-like_OxRdtase_N"/>
</dbReference>
<dbReference type="SUPFAM" id="SSF51735">
    <property type="entry name" value="NAD(P)-binding Rossmann-fold domains"/>
    <property type="match status" value="1"/>
</dbReference>
<dbReference type="OrthoDB" id="9815825at2"/>
<dbReference type="InterPro" id="IPR055170">
    <property type="entry name" value="GFO_IDH_MocA-like_dom"/>
</dbReference>
<proteinExistence type="inferred from homology"/>
<feature type="domain" description="Gfo/Idh/MocA-like oxidoreductase N-terminal" evidence="4">
    <location>
        <begin position="4"/>
        <end position="144"/>
    </location>
</feature>
<dbReference type="SUPFAM" id="SSF55347">
    <property type="entry name" value="Glyceraldehyde-3-phosphate dehydrogenase-like, C-terminal domain"/>
    <property type="match status" value="1"/>
</dbReference>
<evidence type="ECO:0000256" key="2">
    <source>
        <dbReference type="ARBA" id="ARBA00023002"/>
    </source>
</evidence>
<dbReference type="InterPro" id="IPR036291">
    <property type="entry name" value="NAD(P)-bd_dom_sf"/>
</dbReference>
<dbReference type="GO" id="GO:0000166">
    <property type="term" value="F:nucleotide binding"/>
    <property type="evidence" value="ECO:0007669"/>
    <property type="project" value="InterPro"/>
</dbReference>
<gene>
    <name evidence="6" type="ORF">M670_01698</name>
</gene>
<evidence type="ECO:0000313" key="6">
    <source>
        <dbReference type="EMBL" id="KEF38882.1"/>
    </source>
</evidence>
<dbReference type="PANTHER" id="PTHR22604">
    <property type="entry name" value="OXIDOREDUCTASES"/>
    <property type="match status" value="1"/>
</dbReference>
<feature type="domain" description="GFO/IDH/MocA-like oxidoreductase" evidence="5">
    <location>
        <begin position="153"/>
        <end position="268"/>
    </location>
</feature>
<dbReference type="Proteomes" id="UP000027936">
    <property type="component" value="Unassembled WGS sequence"/>
</dbReference>
<feature type="coiled-coil region" evidence="3">
    <location>
        <begin position="42"/>
        <end position="69"/>
    </location>
</feature>
<keyword evidence="2" id="KW-0560">Oxidoreductase</keyword>
<dbReference type="RefSeq" id="WP_035194862.1">
    <property type="nucleotide sequence ID" value="NZ_JJRY01000005.1"/>
</dbReference>
<evidence type="ECO:0000259" key="5">
    <source>
        <dbReference type="Pfam" id="PF22725"/>
    </source>
</evidence>
<dbReference type="PANTHER" id="PTHR22604:SF105">
    <property type="entry name" value="TRANS-1,2-DIHYDROBENZENE-1,2-DIOL DEHYDROGENASE"/>
    <property type="match status" value="1"/>
</dbReference>
<dbReference type="Gene3D" id="3.30.360.10">
    <property type="entry name" value="Dihydrodipicolinate Reductase, domain 2"/>
    <property type="match status" value="1"/>
</dbReference>
<organism evidence="6 7">
    <name type="scientific">Schinkia azotoformans MEV2011</name>
    <dbReference type="NCBI Taxonomy" id="1348973"/>
    <lineage>
        <taxon>Bacteria</taxon>
        <taxon>Bacillati</taxon>
        <taxon>Bacillota</taxon>
        <taxon>Bacilli</taxon>
        <taxon>Bacillales</taxon>
        <taxon>Bacillaceae</taxon>
        <taxon>Calidifontibacillus/Schinkia group</taxon>
        <taxon>Schinkia</taxon>
    </lineage>
</organism>
<accession>A0A072NNP1</accession>
<dbReference type="Pfam" id="PF01408">
    <property type="entry name" value="GFO_IDH_MocA"/>
    <property type="match status" value="1"/>
</dbReference>
<dbReference type="Pfam" id="PF22725">
    <property type="entry name" value="GFO_IDH_MocA_C3"/>
    <property type="match status" value="1"/>
</dbReference>
<protein>
    <submittedName>
        <fullName evidence="6">Putative dehydrogenase</fullName>
    </submittedName>
</protein>
<evidence type="ECO:0000256" key="1">
    <source>
        <dbReference type="ARBA" id="ARBA00010928"/>
    </source>
</evidence>
<evidence type="ECO:0000256" key="3">
    <source>
        <dbReference type="SAM" id="Coils"/>
    </source>
</evidence>
<evidence type="ECO:0000259" key="4">
    <source>
        <dbReference type="Pfam" id="PF01408"/>
    </source>
</evidence>
<dbReference type="InterPro" id="IPR050984">
    <property type="entry name" value="Gfo/Idh/MocA_domain"/>
</dbReference>